<evidence type="ECO:0000256" key="7">
    <source>
        <dbReference type="ARBA" id="ARBA00031011"/>
    </source>
</evidence>
<dbReference type="RefSeq" id="WP_188899841.1">
    <property type="nucleotide sequence ID" value="NZ_BMKS01000005.1"/>
</dbReference>
<dbReference type="PROSITE" id="PS51471">
    <property type="entry name" value="FE2OG_OXY"/>
    <property type="match status" value="1"/>
</dbReference>
<dbReference type="InterPro" id="IPR005123">
    <property type="entry name" value="Oxoglu/Fe-dep_dioxygenase_dom"/>
</dbReference>
<evidence type="ECO:0000256" key="2">
    <source>
        <dbReference type="ARBA" id="ARBA00004767"/>
    </source>
</evidence>
<dbReference type="GO" id="GO:0009693">
    <property type="term" value="P:ethylene biosynthetic process"/>
    <property type="evidence" value="ECO:0007669"/>
    <property type="project" value="UniProtKB-KW"/>
</dbReference>
<dbReference type="EMBL" id="BMKS01000005">
    <property type="protein sequence ID" value="GGG31624.1"/>
    <property type="molecule type" value="Genomic_DNA"/>
</dbReference>
<dbReference type="Gene3D" id="2.60.120.330">
    <property type="entry name" value="B-lactam Antibiotic, Isopenicillin N Synthase, Chain"/>
    <property type="match status" value="1"/>
</dbReference>
<gene>
    <name evidence="13" type="ORF">GCM10010964_19470</name>
</gene>
<dbReference type="InterPro" id="IPR027443">
    <property type="entry name" value="IPNS-like_sf"/>
</dbReference>
<dbReference type="PRINTS" id="PR00682">
    <property type="entry name" value="IPNSYNTHASE"/>
</dbReference>
<keyword evidence="11" id="KW-0560">Oxidoreductase</keyword>
<dbReference type="EC" id="1.13.12.19" evidence="4"/>
<comment type="catalytic activity">
    <reaction evidence="9">
        <text>2-oxoglutarate + O2 + 2 H(+) = ethene + 3 CO2 + H2O</text>
        <dbReference type="Rhea" id="RHEA:31523"/>
        <dbReference type="ChEBI" id="CHEBI:15377"/>
        <dbReference type="ChEBI" id="CHEBI:15378"/>
        <dbReference type="ChEBI" id="CHEBI:15379"/>
        <dbReference type="ChEBI" id="CHEBI:16526"/>
        <dbReference type="ChEBI" id="CHEBI:16810"/>
        <dbReference type="ChEBI" id="CHEBI:18153"/>
        <dbReference type="EC" id="1.13.12.19"/>
    </reaction>
</comment>
<dbReference type="GO" id="GO:0102276">
    <property type="term" value="F:2-oxoglutarate oxygenase/decarboxylase (ethylene-forming) activity"/>
    <property type="evidence" value="ECO:0007669"/>
    <property type="project" value="UniProtKB-EC"/>
</dbReference>
<dbReference type="SUPFAM" id="SSF51197">
    <property type="entry name" value="Clavaminate synthase-like"/>
    <property type="match status" value="1"/>
</dbReference>
<evidence type="ECO:0000256" key="1">
    <source>
        <dbReference type="ARBA" id="ARBA00001954"/>
    </source>
</evidence>
<keyword evidence="6" id="KW-0266">Ethylene biosynthesis</keyword>
<protein>
    <recommendedName>
        <fullName evidence="5">2-oxoglutarate-dependent ethylene/succinate-forming enzyme</fullName>
        <ecNumber evidence="4">1.13.12.19</ecNumber>
        <ecNumber evidence="3">1.14.20.7</ecNumber>
    </recommendedName>
    <alternativeName>
        <fullName evidence="7">2-oxoglutarate dioxygenase (ethylene-forming)</fullName>
    </alternativeName>
    <alternativeName>
        <fullName evidence="8">2-oxoglutarate/L-arginine monooxygenase/decarboxylase (succinate-forming)</fullName>
    </alternativeName>
</protein>
<accession>A0A8J2ZB94</accession>
<feature type="domain" description="Fe2OG dioxygenase" evidence="12">
    <location>
        <begin position="181"/>
        <end position="283"/>
    </location>
</feature>
<keyword evidence="14" id="KW-1185">Reference proteome</keyword>
<evidence type="ECO:0000256" key="11">
    <source>
        <dbReference type="RuleBase" id="RU003682"/>
    </source>
</evidence>
<evidence type="ECO:0000313" key="14">
    <source>
        <dbReference type="Proteomes" id="UP000597507"/>
    </source>
</evidence>
<dbReference type="PANTHER" id="PTHR47990">
    <property type="entry name" value="2-OXOGLUTARATE (2OG) AND FE(II)-DEPENDENT OXYGENASE SUPERFAMILY PROTEIN-RELATED"/>
    <property type="match status" value="1"/>
</dbReference>
<comment type="pathway">
    <text evidence="2">Alkene biosynthesis; ethylene biosynthesis via 2-oxoglutarate.</text>
</comment>
<evidence type="ECO:0000259" key="12">
    <source>
        <dbReference type="PROSITE" id="PS51471"/>
    </source>
</evidence>
<sequence length="335" mass="37145">MTAVGPEGRIPVLDIGPYLAGAPGALEQLARHVARSCEDTGFLVLANHGIEPRLIEECFAAARRFFDLPAERKLPLKVGELNIGYLPPGTQTIRTSRIHDNRKPNLNESFYIVRDRAPDDPDILAGKPFVGLNKWPDGMPEFRAATTAYFGAMQTLAHRMLAVFSAALGMPPDYLYRDFRDPTCTLRLIRYQPQPRDAEDQFGFAPHIDTNLTTYLAQSEVPGLEVRTKEGTWIRPPAIPGTFVVNSGEMLGRYSNDRFAPTPHRVINHSGRLRHAIPFFYGPDNDAVIEVVPSCIGPGNPPRYGPLLYADHRRRLNVTNFAHRQAAAGAPQAST</sequence>
<dbReference type="InterPro" id="IPR044861">
    <property type="entry name" value="IPNS-like_FE2OG_OXY"/>
</dbReference>
<evidence type="ECO:0000256" key="6">
    <source>
        <dbReference type="ARBA" id="ARBA00022666"/>
    </source>
</evidence>
<evidence type="ECO:0000313" key="13">
    <source>
        <dbReference type="EMBL" id="GGG31624.1"/>
    </source>
</evidence>
<dbReference type="Proteomes" id="UP000597507">
    <property type="component" value="Unassembled WGS sequence"/>
</dbReference>
<keyword evidence="11" id="KW-0408">Iron</keyword>
<evidence type="ECO:0000256" key="8">
    <source>
        <dbReference type="ARBA" id="ARBA00031282"/>
    </source>
</evidence>
<evidence type="ECO:0000256" key="3">
    <source>
        <dbReference type="ARBA" id="ARBA00012293"/>
    </source>
</evidence>
<dbReference type="InterPro" id="IPR050231">
    <property type="entry name" value="Iron_ascorbate_oxido_reductase"/>
</dbReference>
<comment type="catalytic activity">
    <reaction evidence="10">
        <text>L-arginine + 2-oxoglutarate + O2 = guanidine + L-glutamate 5-semialdehyde + succinate + CO2</text>
        <dbReference type="Rhea" id="RHEA:31535"/>
        <dbReference type="ChEBI" id="CHEBI:15379"/>
        <dbReference type="ChEBI" id="CHEBI:16526"/>
        <dbReference type="ChEBI" id="CHEBI:16810"/>
        <dbReference type="ChEBI" id="CHEBI:30031"/>
        <dbReference type="ChEBI" id="CHEBI:30087"/>
        <dbReference type="ChEBI" id="CHEBI:32682"/>
        <dbReference type="ChEBI" id="CHEBI:58066"/>
        <dbReference type="EC" id="1.14.20.7"/>
    </reaction>
</comment>
<dbReference type="Pfam" id="PF14226">
    <property type="entry name" value="DIOX_N"/>
    <property type="match status" value="1"/>
</dbReference>
<comment type="cofactor">
    <cofactor evidence="1">
        <name>Fe(2+)</name>
        <dbReference type="ChEBI" id="CHEBI:29033"/>
    </cofactor>
</comment>
<keyword evidence="11" id="KW-0479">Metal-binding</keyword>
<dbReference type="InterPro" id="IPR026992">
    <property type="entry name" value="DIOX_N"/>
</dbReference>
<evidence type="ECO:0000256" key="9">
    <source>
        <dbReference type="ARBA" id="ARBA00047725"/>
    </source>
</evidence>
<comment type="similarity">
    <text evidence="11">Belongs to the iron/ascorbate-dependent oxidoreductase family.</text>
</comment>
<dbReference type="Pfam" id="PF03171">
    <property type="entry name" value="2OG-FeII_Oxy"/>
    <property type="match status" value="1"/>
</dbReference>
<evidence type="ECO:0000256" key="4">
    <source>
        <dbReference type="ARBA" id="ARBA00012531"/>
    </source>
</evidence>
<evidence type="ECO:0000256" key="5">
    <source>
        <dbReference type="ARBA" id="ARBA00019045"/>
    </source>
</evidence>
<proteinExistence type="inferred from homology"/>
<comment type="caution">
    <text evidence="13">The sequence shown here is derived from an EMBL/GenBank/DDBJ whole genome shotgun (WGS) entry which is preliminary data.</text>
</comment>
<organism evidence="13 14">
    <name type="scientific">Caldovatus sediminis</name>
    <dbReference type="NCBI Taxonomy" id="2041189"/>
    <lineage>
        <taxon>Bacteria</taxon>
        <taxon>Pseudomonadati</taxon>
        <taxon>Pseudomonadota</taxon>
        <taxon>Alphaproteobacteria</taxon>
        <taxon>Acetobacterales</taxon>
        <taxon>Roseomonadaceae</taxon>
        <taxon>Caldovatus</taxon>
    </lineage>
</organism>
<dbReference type="EC" id="1.14.20.7" evidence="3"/>
<name>A0A8J2ZB94_9PROT</name>
<reference evidence="13 14" key="1">
    <citation type="journal article" date="2014" name="Int. J. Syst. Evol. Microbiol.">
        <title>Complete genome sequence of Corynebacterium casei LMG S-19264T (=DSM 44701T), isolated from a smear-ripened cheese.</title>
        <authorList>
            <consortium name="US DOE Joint Genome Institute (JGI-PGF)"/>
            <person name="Walter F."/>
            <person name="Albersmeier A."/>
            <person name="Kalinowski J."/>
            <person name="Ruckert C."/>
        </authorList>
    </citation>
    <scope>NUCLEOTIDE SEQUENCE [LARGE SCALE GENOMIC DNA]</scope>
    <source>
        <strain evidence="13 14">CGMCC 1.16330</strain>
    </source>
</reference>
<dbReference type="GO" id="GO:0046872">
    <property type="term" value="F:metal ion binding"/>
    <property type="evidence" value="ECO:0007669"/>
    <property type="project" value="UniProtKB-KW"/>
</dbReference>
<evidence type="ECO:0000256" key="10">
    <source>
        <dbReference type="ARBA" id="ARBA00049359"/>
    </source>
</evidence>
<dbReference type="AlphaFoldDB" id="A0A8J2ZB94"/>